<protein>
    <recommendedName>
        <fullName evidence="11">Valine--tRNA ligase</fullName>
        <ecNumber evidence="11">6.1.1.9</ecNumber>
    </recommendedName>
    <alternativeName>
        <fullName evidence="11">Valyl-tRNA synthetase</fullName>
        <shortName evidence="11">ValRS</shortName>
    </alternativeName>
</protein>
<dbReference type="InterPro" id="IPR019499">
    <property type="entry name" value="Val-tRNA_synth_tRNA-bd"/>
</dbReference>
<dbReference type="SUPFAM" id="SSF50677">
    <property type="entry name" value="ValRS/IleRS/LeuRS editing domain"/>
    <property type="match status" value="1"/>
</dbReference>
<dbReference type="Gene3D" id="1.10.287.380">
    <property type="entry name" value="Valyl-tRNA synthetase, C-terminal domain"/>
    <property type="match status" value="1"/>
</dbReference>
<sequence>MKELFDKKYQPQIVEKDKYEFWKANGYFTSDVNSPKPPFAIVIPPPNVTGKLHLGHAWDTTLQDLIIRYKKLNGYDTLYLPGMDHAGIATQSKVEERLRTVNNILRHDLGREKFIEQVWAWKEEYADIIRSQWAKLGLALDYQKEQFTLNDNLSLAVRKVFRELYNKGLIYRGYRIIPWDPHQQTALSNIEVIYKEAEGKMYYFKYFLENSTTEYLTIATTRPETMFADQCVIVNPQDERYKKYWNKKVINPANNELIPVICDDYVEMDFGTGAMKCTPAHDPNDYEIGLRHHLAMPICMNLDGTMNELAGKYQGQDRFAARSNLVTDLIAQGLVVKIENHHHQVGFSERSDTIVEPYLSKQWFVKMQPLARAVINLQNSAERVNFFPERFNRTLLTWMENIQDWCISRQLWWGHQIPVWYHKNDETKIYVGVNPPSDLENWTQDEDVLDTWFSSALWPFTTLGWNWDEKLFNRYFPTNVLVTGYDIIFFWVSRMMFQALEFTEQKPFNDVLIHGLIRDEQGRKMSKSLGNGIDPMDVIDQYGADTLRHFLMTNSAPGQDLRYSQEKINASWNFINKLWNASRYVLLNLPTGFVPWTAFANEIDQIIHQHQENNIDSWILSELTKTLHQVKENMDNYEFVLAGKELYDFVWNKYCSWYIELAKVNLNSSQQEVKEITLQTLYYVLKQILIMLHPFIPFVSEEIYQHLNLQPSIMLETYPDVNFTYPVNFLNDVIMIIPAIRELRNEHNIGRDHEIKIIINPQADYYEHLKTYQPAINEYLKKLVNAEIIEVTYQLPGGDYISLPLTHYTLEVITAGLIDRTVEQEKLKQELAKLEQELERSRNILNNQNFLTKASPEKVKAEQEKYQQYLNQYEQIKGKL</sequence>
<dbReference type="InterPro" id="IPR009008">
    <property type="entry name" value="Val/Leu/Ile-tRNA-synth_edit"/>
</dbReference>
<dbReference type="GO" id="GO:0004832">
    <property type="term" value="F:valine-tRNA ligase activity"/>
    <property type="evidence" value="ECO:0007669"/>
    <property type="project" value="UniProtKB-UniRule"/>
</dbReference>
<dbReference type="KEGG" id="seri:SERIO_v1c04490"/>
<dbReference type="PANTHER" id="PTHR11946:SF93">
    <property type="entry name" value="VALINE--TRNA LIGASE, CHLOROPLASTIC_MITOCHONDRIAL 2"/>
    <property type="match status" value="1"/>
</dbReference>
<dbReference type="InterPro" id="IPR002303">
    <property type="entry name" value="Valyl-tRNA_ligase"/>
</dbReference>
<keyword evidence="3 11" id="KW-0963">Cytoplasm</keyword>
<dbReference type="Gene3D" id="1.10.730.10">
    <property type="entry name" value="Isoleucyl-tRNA Synthetase, Domain 1"/>
    <property type="match status" value="1"/>
</dbReference>
<proteinExistence type="inferred from homology"/>
<feature type="domain" description="Aminoacyl-tRNA synthetase class Ia" evidence="12">
    <location>
        <begin position="19"/>
        <end position="427"/>
    </location>
</feature>
<dbReference type="CDD" id="cd07962">
    <property type="entry name" value="Anticodon_Ia_Val"/>
    <property type="match status" value="1"/>
</dbReference>
<feature type="domain" description="Aminoacyl-tRNA synthetase class Ia" evidence="12">
    <location>
        <begin position="440"/>
        <end position="563"/>
    </location>
</feature>
<evidence type="ECO:0000256" key="5">
    <source>
        <dbReference type="ARBA" id="ARBA00022741"/>
    </source>
</evidence>
<dbReference type="SUPFAM" id="SSF46589">
    <property type="entry name" value="tRNA-binding arm"/>
    <property type="match status" value="1"/>
</dbReference>
<feature type="short sequence motif" description="'KMSKS' region" evidence="11">
    <location>
        <begin position="524"/>
        <end position="528"/>
    </location>
</feature>
<keyword evidence="5 11" id="KW-0547">Nucleotide-binding</keyword>
<dbReference type="AlphaFoldDB" id="A0A0H3XHA6"/>
<evidence type="ECO:0000256" key="11">
    <source>
        <dbReference type="HAMAP-Rule" id="MF_02004"/>
    </source>
</evidence>
<evidence type="ECO:0000256" key="4">
    <source>
        <dbReference type="ARBA" id="ARBA00022598"/>
    </source>
</evidence>
<dbReference type="PANTHER" id="PTHR11946">
    <property type="entry name" value="VALYL-TRNA SYNTHETASES"/>
    <property type="match status" value="1"/>
</dbReference>
<comment type="domain">
    <text evidence="11">ValRS has two distinct active sites: one for aminoacylation and one for editing. The misactivated threonine is translocated from the active site to the editing site.</text>
</comment>
<dbReference type="FunFam" id="1.10.730.10:FF:000014">
    <property type="entry name" value="Valine--tRNA ligase"/>
    <property type="match status" value="1"/>
</dbReference>
<keyword evidence="9 11" id="KW-0030">Aminoacyl-tRNA synthetase</keyword>
<feature type="binding site" evidence="11">
    <location>
        <position position="527"/>
    </location>
    <ligand>
        <name>ATP</name>
        <dbReference type="ChEBI" id="CHEBI:30616"/>
    </ligand>
</feature>
<feature type="domain" description="Methionyl/Valyl/Leucyl/Isoleucyl-tRNA synthetase anticodon-binding" evidence="13">
    <location>
        <begin position="616"/>
        <end position="759"/>
    </location>
</feature>
<evidence type="ECO:0000259" key="13">
    <source>
        <dbReference type="Pfam" id="PF08264"/>
    </source>
</evidence>
<keyword evidence="6 11" id="KW-0067">ATP-binding</keyword>
<dbReference type="Pfam" id="PF00133">
    <property type="entry name" value="tRNA-synt_1"/>
    <property type="match status" value="2"/>
</dbReference>
<dbReference type="GO" id="GO:0005524">
    <property type="term" value="F:ATP binding"/>
    <property type="evidence" value="ECO:0007669"/>
    <property type="project" value="UniProtKB-UniRule"/>
</dbReference>
<comment type="domain">
    <text evidence="11">The C-terminal coiled-coil domain is crucial for aminoacylation activity.</text>
</comment>
<dbReference type="FunFam" id="3.40.50.620:FF:000098">
    <property type="entry name" value="Valine--tRNA ligase"/>
    <property type="match status" value="1"/>
</dbReference>
<evidence type="ECO:0000256" key="3">
    <source>
        <dbReference type="ARBA" id="ARBA00022490"/>
    </source>
</evidence>
<reference evidence="16" key="2">
    <citation type="submission" date="2015-06" db="EMBL/GenBank/DDBJ databases">
        <title>Complete genome sequence of Spiroplasma eriocheiris TDA-040725-5 (DSM 21848).</title>
        <authorList>
            <person name="Lo W.-S."/>
            <person name="Kuo C.-H."/>
        </authorList>
    </citation>
    <scope>NUCLEOTIDE SEQUENCE [LARGE SCALE GENOMIC DNA]</scope>
    <source>
        <strain evidence="16">TDA-040725-5</strain>
    </source>
</reference>
<keyword evidence="7 11" id="KW-0648">Protein biosynthesis</keyword>
<dbReference type="InterPro" id="IPR001412">
    <property type="entry name" value="aa-tRNA-synth_I_CS"/>
</dbReference>
<comment type="similarity">
    <text evidence="11">Belongs to the class-I aminoacyl-tRNA synthetase family. ValS type 1 subfamily.</text>
</comment>
<dbReference type="InterPro" id="IPR009080">
    <property type="entry name" value="tRNAsynth_Ia_anticodon-bd"/>
</dbReference>
<dbReference type="Pfam" id="PF08264">
    <property type="entry name" value="Anticodon_1"/>
    <property type="match status" value="1"/>
</dbReference>
<dbReference type="SUPFAM" id="SSF52374">
    <property type="entry name" value="Nucleotidylyl transferase"/>
    <property type="match status" value="1"/>
</dbReference>
<organism evidence="15 16">
    <name type="scientific">Spiroplasma eriocheiris</name>
    <dbReference type="NCBI Taxonomy" id="315358"/>
    <lineage>
        <taxon>Bacteria</taxon>
        <taxon>Bacillati</taxon>
        <taxon>Mycoplasmatota</taxon>
        <taxon>Mollicutes</taxon>
        <taxon>Entomoplasmatales</taxon>
        <taxon>Spiroplasmataceae</taxon>
        <taxon>Spiroplasma</taxon>
    </lineage>
</organism>
<feature type="domain" description="Valyl-tRNA synthetase tRNA-binding arm" evidence="14">
    <location>
        <begin position="823"/>
        <end position="880"/>
    </location>
</feature>
<comment type="function">
    <text evidence="11">Catalyzes the attachment of valine to tRNA(Val). As ValRS can inadvertently accommodate and process structurally similar amino acids such as threonine, to avoid such errors, it has a 'posttransfer' editing activity that hydrolyzes mischarged Thr-tRNA(Val) in a tRNA-dependent manner.</text>
</comment>
<dbReference type="PATRIC" id="fig|743698.3.peg.450"/>
<dbReference type="EMBL" id="CP011856">
    <property type="protein sequence ID" value="AKM54028.1"/>
    <property type="molecule type" value="Genomic_DNA"/>
</dbReference>
<comment type="subcellular location">
    <subcellularLocation>
        <location evidence="1 11">Cytoplasm</location>
    </subcellularLocation>
</comment>
<dbReference type="Proteomes" id="UP000035661">
    <property type="component" value="Chromosome"/>
</dbReference>
<keyword evidence="16" id="KW-1185">Reference proteome</keyword>
<dbReference type="InterPro" id="IPR037118">
    <property type="entry name" value="Val-tRNA_synth_C_sf"/>
</dbReference>
<gene>
    <name evidence="11 15" type="primary">valS</name>
    <name evidence="15" type="ORF">SERIO_v1c04490</name>
</gene>
<dbReference type="Gene3D" id="3.40.50.620">
    <property type="entry name" value="HUPs"/>
    <property type="match status" value="2"/>
</dbReference>
<dbReference type="EC" id="6.1.1.9" evidence="11"/>
<feature type="coiled-coil region" evidence="11">
    <location>
        <begin position="817"/>
        <end position="879"/>
    </location>
</feature>
<keyword evidence="4 11" id="KW-0436">Ligase</keyword>
<dbReference type="RefSeq" id="WP_047791275.1">
    <property type="nucleotide sequence ID" value="NZ_CP011856.1"/>
</dbReference>
<evidence type="ECO:0000256" key="6">
    <source>
        <dbReference type="ARBA" id="ARBA00022840"/>
    </source>
</evidence>
<evidence type="ECO:0000256" key="10">
    <source>
        <dbReference type="ARBA" id="ARBA00047552"/>
    </source>
</evidence>
<dbReference type="GO" id="GO:0005829">
    <property type="term" value="C:cytosol"/>
    <property type="evidence" value="ECO:0007669"/>
    <property type="project" value="TreeGrafter"/>
</dbReference>
<dbReference type="NCBIfam" id="TIGR00422">
    <property type="entry name" value="valS"/>
    <property type="match status" value="1"/>
</dbReference>
<keyword evidence="8 11" id="KW-0175">Coiled coil</keyword>
<evidence type="ECO:0000256" key="9">
    <source>
        <dbReference type="ARBA" id="ARBA00023146"/>
    </source>
</evidence>
<dbReference type="FunFam" id="3.40.50.620:FF:000032">
    <property type="entry name" value="Valine--tRNA ligase"/>
    <property type="match status" value="1"/>
</dbReference>
<dbReference type="NCBIfam" id="NF004349">
    <property type="entry name" value="PRK05729.1"/>
    <property type="match status" value="1"/>
</dbReference>
<name>A0A0H3XHA6_9MOLU</name>
<dbReference type="InterPro" id="IPR002300">
    <property type="entry name" value="aa-tRNA-synth_Ia"/>
</dbReference>
<dbReference type="HAMAP" id="MF_02004">
    <property type="entry name" value="Val_tRNA_synth_type1"/>
    <property type="match status" value="1"/>
</dbReference>
<dbReference type="CDD" id="cd00817">
    <property type="entry name" value="ValRS_core"/>
    <property type="match status" value="1"/>
</dbReference>
<dbReference type="Gene3D" id="3.90.740.10">
    <property type="entry name" value="Valyl/Leucyl/Isoleucyl-tRNA synthetase, editing domain"/>
    <property type="match status" value="1"/>
</dbReference>
<dbReference type="InterPro" id="IPR014729">
    <property type="entry name" value="Rossmann-like_a/b/a_fold"/>
</dbReference>
<reference evidence="15 16" key="1">
    <citation type="journal article" date="2015" name="Genome Biol. Evol.">
        <title>Found and Lost: The Fates of Horizontally Acquired Genes in Arthropod-Symbiotic Spiroplasma.</title>
        <authorList>
            <person name="Lo W.S."/>
            <person name="Gasparich G.E."/>
            <person name="Kuo C.H."/>
        </authorList>
    </citation>
    <scope>NUCLEOTIDE SEQUENCE [LARGE SCALE GENOMIC DNA]</scope>
    <source>
        <strain evidence="16">TDA-040725-5</strain>
    </source>
</reference>
<evidence type="ECO:0000256" key="1">
    <source>
        <dbReference type="ARBA" id="ARBA00004496"/>
    </source>
</evidence>
<dbReference type="GO" id="GO:0002161">
    <property type="term" value="F:aminoacyl-tRNA deacylase activity"/>
    <property type="evidence" value="ECO:0007669"/>
    <property type="project" value="InterPro"/>
</dbReference>
<dbReference type="STRING" id="315358.SERIO_v1c04490"/>
<comment type="catalytic activity">
    <reaction evidence="10 11">
        <text>tRNA(Val) + L-valine + ATP = L-valyl-tRNA(Val) + AMP + diphosphate</text>
        <dbReference type="Rhea" id="RHEA:10704"/>
        <dbReference type="Rhea" id="RHEA-COMP:9672"/>
        <dbReference type="Rhea" id="RHEA-COMP:9708"/>
        <dbReference type="ChEBI" id="CHEBI:30616"/>
        <dbReference type="ChEBI" id="CHEBI:33019"/>
        <dbReference type="ChEBI" id="CHEBI:57762"/>
        <dbReference type="ChEBI" id="CHEBI:78442"/>
        <dbReference type="ChEBI" id="CHEBI:78537"/>
        <dbReference type="ChEBI" id="CHEBI:456215"/>
        <dbReference type="EC" id="6.1.1.9"/>
    </reaction>
</comment>
<dbReference type="PROSITE" id="PS00178">
    <property type="entry name" value="AA_TRNA_LIGASE_I"/>
    <property type="match status" value="1"/>
</dbReference>
<evidence type="ECO:0000313" key="15">
    <source>
        <dbReference type="EMBL" id="AKM54028.1"/>
    </source>
</evidence>
<feature type="coiled-coil region" evidence="11">
    <location>
        <begin position="620"/>
        <end position="679"/>
    </location>
</feature>
<dbReference type="InterPro" id="IPR033705">
    <property type="entry name" value="Anticodon_Ia_Val"/>
</dbReference>
<evidence type="ECO:0000259" key="14">
    <source>
        <dbReference type="Pfam" id="PF10458"/>
    </source>
</evidence>
<dbReference type="InterPro" id="IPR013155">
    <property type="entry name" value="M/V/L/I-tRNA-synth_anticd-bd"/>
</dbReference>
<dbReference type="Pfam" id="PF10458">
    <property type="entry name" value="Val_tRNA-synt_C"/>
    <property type="match status" value="1"/>
</dbReference>
<evidence type="ECO:0000256" key="7">
    <source>
        <dbReference type="ARBA" id="ARBA00022917"/>
    </source>
</evidence>
<dbReference type="GO" id="GO:0006438">
    <property type="term" value="P:valyl-tRNA aminoacylation"/>
    <property type="evidence" value="ECO:0007669"/>
    <property type="project" value="UniProtKB-UniRule"/>
</dbReference>
<comment type="subunit">
    <text evidence="2 11">Monomer.</text>
</comment>
<accession>A0A0H3XHA6</accession>
<evidence type="ECO:0000313" key="16">
    <source>
        <dbReference type="Proteomes" id="UP000035661"/>
    </source>
</evidence>
<dbReference type="SUPFAM" id="SSF47323">
    <property type="entry name" value="Anticodon-binding domain of a subclass of class I aminoacyl-tRNA synthetases"/>
    <property type="match status" value="1"/>
</dbReference>
<dbReference type="PRINTS" id="PR00986">
    <property type="entry name" value="TRNASYNTHVAL"/>
</dbReference>
<evidence type="ECO:0000259" key="12">
    <source>
        <dbReference type="Pfam" id="PF00133"/>
    </source>
</evidence>
<evidence type="ECO:0000256" key="2">
    <source>
        <dbReference type="ARBA" id="ARBA00011245"/>
    </source>
</evidence>
<evidence type="ECO:0000256" key="8">
    <source>
        <dbReference type="ARBA" id="ARBA00023054"/>
    </source>
</evidence>
<dbReference type="InterPro" id="IPR010978">
    <property type="entry name" value="tRNA-bd_arm"/>
</dbReference>
<feature type="short sequence motif" description="'HIGH' region" evidence="11">
    <location>
        <begin position="46"/>
        <end position="56"/>
    </location>
</feature>